<feature type="binding site" evidence="9">
    <location>
        <position position="78"/>
    </location>
    <ligand>
        <name>Mg(2+)</name>
        <dbReference type="ChEBI" id="CHEBI:18420"/>
    </ligand>
</feature>
<dbReference type="Gene3D" id="3.20.20.70">
    <property type="entry name" value="Aldolase class I"/>
    <property type="match status" value="1"/>
</dbReference>
<comment type="catalytic activity">
    <reaction evidence="7 9 10">
        <text>2-(2-carboxy-4-methylthiazol-5-yl)ethyl phosphate + 4-amino-2-methyl-5-(diphosphooxymethyl)pyrimidine + 2 H(+) = thiamine phosphate + CO2 + diphosphate</text>
        <dbReference type="Rhea" id="RHEA:47848"/>
        <dbReference type="ChEBI" id="CHEBI:15378"/>
        <dbReference type="ChEBI" id="CHEBI:16526"/>
        <dbReference type="ChEBI" id="CHEBI:33019"/>
        <dbReference type="ChEBI" id="CHEBI:37575"/>
        <dbReference type="ChEBI" id="CHEBI:57841"/>
        <dbReference type="ChEBI" id="CHEBI:62890"/>
        <dbReference type="EC" id="2.5.1.3"/>
    </reaction>
</comment>
<dbReference type="Pfam" id="PF02581">
    <property type="entry name" value="TMP-TENI"/>
    <property type="match status" value="1"/>
</dbReference>
<dbReference type="InterPro" id="IPR036206">
    <property type="entry name" value="ThiamineP_synth_sf"/>
</dbReference>
<dbReference type="CDD" id="cd00564">
    <property type="entry name" value="TMP_TenI"/>
    <property type="match status" value="1"/>
</dbReference>
<dbReference type="GO" id="GO:0005737">
    <property type="term" value="C:cytoplasm"/>
    <property type="evidence" value="ECO:0007669"/>
    <property type="project" value="TreeGrafter"/>
</dbReference>
<sequence length="226" mass="24439">MKFNSDMLKIYFVAGTQDVANKADFLPKVEEILQAGATAFQLREKGYNSIDNPAELTELAEKCHQLTQKYHVPLFIDDDVDLALAIHAEGIHVGQKDEKIESVLKRVQGSMIVGLSCNTEAQVKQANQLNGIDYLGTGTVFETTSKADAGAALGVAKLQELVELSRYPIVAIGGITLDNLPETMATGVKGFAAISVFTQMTAVPTQMQKIKAIVKGRGGKLCFQHV</sequence>
<evidence type="ECO:0000256" key="2">
    <source>
        <dbReference type="ARBA" id="ARBA00022679"/>
    </source>
</evidence>
<keyword evidence="3 9" id="KW-0479">Metal-binding</keyword>
<dbReference type="FunFam" id="3.20.20.70:FF:000096">
    <property type="entry name" value="Thiamine-phosphate synthase"/>
    <property type="match status" value="1"/>
</dbReference>
<evidence type="ECO:0000256" key="10">
    <source>
        <dbReference type="RuleBase" id="RU003826"/>
    </source>
</evidence>
<feature type="binding site" evidence="9">
    <location>
        <begin position="194"/>
        <end position="195"/>
    </location>
    <ligand>
        <name>2-[(2R,5Z)-2-carboxy-4-methylthiazol-5(2H)-ylidene]ethyl phosphate</name>
        <dbReference type="ChEBI" id="CHEBI:62899"/>
    </ligand>
</feature>
<dbReference type="HAMAP" id="MF_00097">
    <property type="entry name" value="TMP_synthase"/>
    <property type="match status" value="1"/>
</dbReference>
<feature type="binding site" evidence="9">
    <location>
        <position position="116"/>
    </location>
    <ligand>
        <name>4-amino-2-methyl-5-(diphosphooxymethyl)pyrimidine</name>
        <dbReference type="ChEBI" id="CHEBI:57841"/>
    </ligand>
</feature>
<proteinExistence type="inferred from homology"/>
<feature type="binding site" evidence="9">
    <location>
        <position position="146"/>
    </location>
    <ligand>
        <name>4-amino-2-methyl-5-(diphosphooxymethyl)pyrimidine</name>
        <dbReference type="ChEBI" id="CHEBI:57841"/>
    </ligand>
</feature>
<dbReference type="PANTHER" id="PTHR20857:SF15">
    <property type="entry name" value="THIAMINE-PHOSPHATE SYNTHASE"/>
    <property type="match status" value="1"/>
</dbReference>
<evidence type="ECO:0000256" key="8">
    <source>
        <dbReference type="ARBA" id="ARBA00047883"/>
    </source>
</evidence>
<feature type="domain" description="Thiamine phosphate synthase/TenI" evidence="12">
    <location>
        <begin position="10"/>
        <end position="195"/>
    </location>
</feature>
<keyword evidence="2 9" id="KW-0808">Transferase</keyword>
<dbReference type="AlphaFoldDB" id="A0A1Y0W077"/>
<dbReference type="GO" id="GO:0009228">
    <property type="term" value="P:thiamine biosynthetic process"/>
    <property type="evidence" value="ECO:0007669"/>
    <property type="project" value="UniProtKB-KW"/>
</dbReference>
<comment type="catalytic activity">
    <reaction evidence="8 9 10">
        <text>2-[(2R,5Z)-2-carboxy-4-methylthiazol-5(2H)-ylidene]ethyl phosphate + 4-amino-2-methyl-5-(diphosphooxymethyl)pyrimidine + 2 H(+) = thiamine phosphate + CO2 + diphosphate</text>
        <dbReference type="Rhea" id="RHEA:47844"/>
        <dbReference type="ChEBI" id="CHEBI:15378"/>
        <dbReference type="ChEBI" id="CHEBI:16526"/>
        <dbReference type="ChEBI" id="CHEBI:33019"/>
        <dbReference type="ChEBI" id="CHEBI:37575"/>
        <dbReference type="ChEBI" id="CHEBI:57841"/>
        <dbReference type="ChEBI" id="CHEBI:62899"/>
        <dbReference type="EC" id="2.5.1.3"/>
    </reaction>
</comment>
<evidence type="ECO:0000313" key="13">
    <source>
        <dbReference type="EMBL" id="ARW20167.1"/>
    </source>
</evidence>
<protein>
    <recommendedName>
        <fullName evidence="9">Thiamine-phosphate synthase</fullName>
        <shortName evidence="9">TP synthase</shortName>
        <shortName evidence="9">TPS</shortName>
        <ecNumber evidence="9">2.5.1.3</ecNumber>
    </recommendedName>
    <alternativeName>
        <fullName evidence="9">Thiamine-phosphate pyrophosphorylase</fullName>
        <shortName evidence="9">TMP pyrophosphorylase</shortName>
        <shortName evidence="9">TMP-PPase</shortName>
    </alternativeName>
</protein>
<comment type="cofactor">
    <cofactor evidence="9">
        <name>Mg(2+)</name>
        <dbReference type="ChEBI" id="CHEBI:18420"/>
    </cofactor>
    <text evidence="9">Binds 1 Mg(2+) ion per subunit.</text>
</comment>
<dbReference type="PANTHER" id="PTHR20857">
    <property type="entry name" value="THIAMINE-PHOSPHATE PYROPHOSPHORYLASE"/>
    <property type="match status" value="1"/>
</dbReference>
<name>A0A1Y0W077_PEDPE</name>
<gene>
    <name evidence="9 13" type="primary">thiE</name>
    <name evidence="13" type="ORF">S100892_01623</name>
</gene>
<feature type="binding site" evidence="9">
    <location>
        <position position="97"/>
    </location>
    <ligand>
        <name>Mg(2+)</name>
        <dbReference type="ChEBI" id="CHEBI:18420"/>
    </ligand>
</feature>
<evidence type="ECO:0000256" key="6">
    <source>
        <dbReference type="ARBA" id="ARBA00047334"/>
    </source>
</evidence>
<dbReference type="InterPro" id="IPR013785">
    <property type="entry name" value="Aldolase_TIM"/>
</dbReference>
<evidence type="ECO:0000256" key="3">
    <source>
        <dbReference type="ARBA" id="ARBA00022723"/>
    </source>
</evidence>
<dbReference type="GO" id="GO:0000287">
    <property type="term" value="F:magnesium ion binding"/>
    <property type="evidence" value="ECO:0007669"/>
    <property type="project" value="UniProtKB-UniRule"/>
</dbReference>
<keyword evidence="4 9" id="KW-0460">Magnesium</keyword>
<organism evidence="13 14">
    <name type="scientific">Pediococcus pentosaceus</name>
    <dbReference type="NCBI Taxonomy" id="1255"/>
    <lineage>
        <taxon>Bacteria</taxon>
        <taxon>Bacillati</taxon>
        <taxon>Bacillota</taxon>
        <taxon>Bacilli</taxon>
        <taxon>Lactobacillales</taxon>
        <taxon>Lactobacillaceae</taxon>
        <taxon>Pediococcus</taxon>
    </lineage>
</organism>
<dbReference type="UniPathway" id="UPA00060">
    <property type="reaction ID" value="UER00141"/>
</dbReference>
<feature type="binding site" evidence="9">
    <location>
        <position position="174"/>
    </location>
    <ligand>
        <name>2-[(2R,5Z)-2-carboxy-4-methylthiazol-5(2H)-ylidene]ethyl phosphate</name>
        <dbReference type="ChEBI" id="CHEBI:62899"/>
    </ligand>
</feature>
<evidence type="ECO:0000256" key="11">
    <source>
        <dbReference type="RuleBase" id="RU004253"/>
    </source>
</evidence>
<dbReference type="InterPro" id="IPR034291">
    <property type="entry name" value="TMP_synthase"/>
</dbReference>
<comment type="catalytic activity">
    <reaction evidence="6 9 10">
        <text>4-methyl-5-(2-phosphooxyethyl)-thiazole + 4-amino-2-methyl-5-(diphosphooxymethyl)pyrimidine + H(+) = thiamine phosphate + diphosphate</text>
        <dbReference type="Rhea" id="RHEA:22328"/>
        <dbReference type="ChEBI" id="CHEBI:15378"/>
        <dbReference type="ChEBI" id="CHEBI:33019"/>
        <dbReference type="ChEBI" id="CHEBI:37575"/>
        <dbReference type="ChEBI" id="CHEBI:57841"/>
        <dbReference type="ChEBI" id="CHEBI:58296"/>
        <dbReference type="EC" id="2.5.1.3"/>
    </reaction>
</comment>
<dbReference type="InterPro" id="IPR022998">
    <property type="entry name" value="ThiamineP_synth_TenI"/>
</dbReference>
<dbReference type="NCBIfam" id="TIGR00693">
    <property type="entry name" value="thiE"/>
    <property type="match status" value="1"/>
</dbReference>
<feature type="binding site" evidence="9">
    <location>
        <begin position="41"/>
        <end position="45"/>
    </location>
    <ligand>
        <name>4-amino-2-methyl-5-(diphosphooxymethyl)pyrimidine</name>
        <dbReference type="ChEBI" id="CHEBI:57841"/>
    </ligand>
</feature>
<evidence type="ECO:0000256" key="5">
    <source>
        <dbReference type="ARBA" id="ARBA00022977"/>
    </source>
</evidence>
<evidence type="ECO:0000259" key="12">
    <source>
        <dbReference type="Pfam" id="PF02581"/>
    </source>
</evidence>
<evidence type="ECO:0000256" key="1">
    <source>
        <dbReference type="ARBA" id="ARBA00005165"/>
    </source>
</evidence>
<feature type="binding site" evidence="9">
    <location>
        <position position="77"/>
    </location>
    <ligand>
        <name>4-amino-2-methyl-5-(diphosphooxymethyl)pyrimidine</name>
        <dbReference type="ChEBI" id="CHEBI:57841"/>
    </ligand>
</feature>
<dbReference type="EC" id="2.5.1.3" evidence="9"/>
<evidence type="ECO:0000256" key="7">
    <source>
        <dbReference type="ARBA" id="ARBA00047851"/>
    </source>
</evidence>
<evidence type="ECO:0000313" key="14">
    <source>
        <dbReference type="Proteomes" id="UP000196118"/>
    </source>
</evidence>
<accession>A0A1Y0W077</accession>
<comment type="similarity">
    <text evidence="9 10">Belongs to the thiamine-phosphate synthase family.</text>
</comment>
<evidence type="ECO:0000256" key="9">
    <source>
        <dbReference type="HAMAP-Rule" id="MF_00097"/>
    </source>
</evidence>
<feature type="binding site" evidence="9">
    <location>
        <begin position="143"/>
        <end position="145"/>
    </location>
    <ligand>
        <name>2-[(2R,5Z)-2-carboxy-4-methylthiazol-5(2H)-ylidene]ethyl phosphate</name>
        <dbReference type="ChEBI" id="CHEBI:62899"/>
    </ligand>
</feature>
<dbReference type="SUPFAM" id="SSF51391">
    <property type="entry name" value="Thiamin phosphate synthase"/>
    <property type="match status" value="1"/>
</dbReference>
<keyword evidence="5 9" id="KW-0784">Thiamine biosynthesis</keyword>
<dbReference type="Proteomes" id="UP000196118">
    <property type="component" value="Chromosome"/>
</dbReference>
<comment type="function">
    <text evidence="9">Condenses 4-methyl-5-(beta-hydroxyethyl)thiazole monophosphate (THZ-P) and 2-methyl-4-amino-5-hydroxymethyl pyrimidine pyrophosphate (HMP-PP) to form thiamine monophosphate (TMP).</text>
</comment>
<dbReference type="EMBL" id="CP021474">
    <property type="protein sequence ID" value="ARW20167.1"/>
    <property type="molecule type" value="Genomic_DNA"/>
</dbReference>
<evidence type="ECO:0000256" key="4">
    <source>
        <dbReference type="ARBA" id="ARBA00022842"/>
    </source>
</evidence>
<reference evidence="13 14" key="1">
    <citation type="submission" date="2017-05" db="EMBL/GenBank/DDBJ databases">
        <title>Genome sequence of Pediococcus pentosaceus strain SRCM100892.</title>
        <authorList>
            <person name="Cho S.H."/>
        </authorList>
    </citation>
    <scope>NUCLEOTIDE SEQUENCE [LARGE SCALE GENOMIC DNA]</scope>
    <source>
        <strain evidence="13 14">SRCM100892</strain>
    </source>
</reference>
<dbReference type="GO" id="GO:0004789">
    <property type="term" value="F:thiamine-phosphate diphosphorylase activity"/>
    <property type="evidence" value="ECO:0007669"/>
    <property type="project" value="UniProtKB-UniRule"/>
</dbReference>
<dbReference type="GO" id="GO:0009229">
    <property type="term" value="P:thiamine diphosphate biosynthetic process"/>
    <property type="evidence" value="ECO:0007669"/>
    <property type="project" value="UniProtKB-UniRule"/>
</dbReference>
<comment type="pathway">
    <text evidence="1 9 11">Cofactor biosynthesis; thiamine diphosphate biosynthesis; thiamine phosphate from 4-amino-2-methyl-5-diphosphomethylpyrimidine and 4-methyl-5-(2-phosphoethyl)-thiazole: step 1/1.</text>
</comment>